<sequence>MTLQHRNRMILLSILGMCILPILLAQLAWQWARPQGGSSFGQLLAQPLLEPAVPPVWQLLAYSQDGCGTQSHELAQWAGQLQKAQGRVQERIKVAACPSLPSSMQSGIYLIDPHGNAVLRYTPTQLAEAGGRQAALREIGRVLKNNPGL</sequence>
<name>A0AAU7F5V9_9NEIS</name>
<dbReference type="AlphaFoldDB" id="A0AAU7F5V9"/>
<proteinExistence type="predicted"/>
<dbReference type="RefSeq" id="WP_348943654.1">
    <property type="nucleotide sequence ID" value="NZ_CP157355.1"/>
</dbReference>
<accession>A0AAU7F5V9</accession>
<dbReference type="KEGG" id="cmav:ABHF33_09020"/>
<protein>
    <recommendedName>
        <fullName evidence="2">Transmembrane cytochrome oxidase associated protein</fullName>
    </recommendedName>
</protein>
<organism evidence="1">
    <name type="scientific">Chitinibacter mangrovi</name>
    <dbReference type="NCBI Taxonomy" id="3153927"/>
    <lineage>
        <taxon>Bacteria</taxon>
        <taxon>Pseudomonadati</taxon>
        <taxon>Pseudomonadota</taxon>
        <taxon>Betaproteobacteria</taxon>
        <taxon>Neisseriales</taxon>
        <taxon>Chitinibacteraceae</taxon>
        <taxon>Chitinibacter</taxon>
    </lineage>
</organism>
<evidence type="ECO:0000313" key="1">
    <source>
        <dbReference type="EMBL" id="XBL99220.1"/>
    </source>
</evidence>
<dbReference type="EMBL" id="CP157355">
    <property type="protein sequence ID" value="XBL99220.1"/>
    <property type="molecule type" value="Genomic_DNA"/>
</dbReference>
<reference evidence="1" key="1">
    <citation type="submission" date="2024-05" db="EMBL/GenBank/DDBJ databases">
        <authorList>
            <person name="Yang L."/>
            <person name="Pan L."/>
        </authorList>
    </citation>
    <scope>NUCLEOTIDE SEQUENCE</scope>
    <source>
        <strain evidence="1">FCG-7</strain>
    </source>
</reference>
<gene>
    <name evidence="1" type="ORF">ABHF33_09020</name>
</gene>
<evidence type="ECO:0008006" key="2">
    <source>
        <dbReference type="Google" id="ProtNLM"/>
    </source>
</evidence>